<organism evidence="1">
    <name type="scientific">Vitis vinifera</name>
    <name type="common">Grape</name>
    <dbReference type="NCBI Taxonomy" id="29760"/>
    <lineage>
        <taxon>Eukaryota</taxon>
        <taxon>Viridiplantae</taxon>
        <taxon>Streptophyta</taxon>
        <taxon>Embryophyta</taxon>
        <taxon>Tracheophyta</taxon>
        <taxon>Spermatophyta</taxon>
        <taxon>Magnoliopsida</taxon>
        <taxon>eudicotyledons</taxon>
        <taxon>Gunneridae</taxon>
        <taxon>Pentapetalae</taxon>
        <taxon>rosids</taxon>
        <taxon>Vitales</taxon>
        <taxon>Vitaceae</taxon>
        <taxon>Viteae</taxon>
        <taxon>Vitis</taxon>
    </lineage>
</organism>
<evidence type="ECO:0008006" key="2">
    <source>
        <dbReference type="Google" id="ProtNLM"/>
    </source>
</evidence>
<sequence length="201" mass="23243">MSTSEITPSKISIHSSEVNSNQMIRGLRMLTIYKLNEKTYLKWSQFVKPYLKGKGRLSHVLGTGPKRGDPTFEEWDKDDSMIMSWLWDSMNLAVSDTHMFLTIAKEIWDSICRTYSKACDAAQGSRTVTECANSLKNLWQELDHYRVSEMKCLKDTTILKNFIEKDRVYDFLAGLNPEFDQVRVQILGKEETISLIRVEES</sequence>
<dbReference type="PANTHER" id="PTHR37610">
    <property type="entry name" value="CCHC-TYPE DOMAIN-CONTAINING PROTEIN"/>
    <property type="match status" value="1"/>
</dbReference>
<dbReference type="PANTHER" id="PTHR37610:SF92">
    <property type="entry name" value="RETROTRANSPOSON COPIA-LIKE N-TERMINAL DOMAIN-CONTAINING PROTEIN"/>
    <property type="match status" value="1"/>
</dbReference>
<dbReference type="AlphaFoldDB" id="A5B115"/>
<gene>
    <name evidence="1" type="ORF">VITISV_041649</name>
</gene>
<name>A5B115_VITVI</name>
<dbReference type="EMBL" id="AM442907">
    <property type="protein sequence ID" value="CAN65142.1"/>
    <property type="molecule type" value="Genomic_DNA"/>
</dbReference>
<reference evidence="1" key="1">
    <citation type="journal article" date="2007" name="PLoS ONE">
        <title>The first genome sequence of an elite grapevine cultivar (Pinot noir Vitis vinifera L.): coping with a highly heterozygous genome.</title>
        <authorList>
            <person name="Velasco R."/>
            <person name="Zharkikh A."/>
            <person name="Troggio M."/>
            <person name="Cartwright D.A."/>
            <person name="Cestaro A."/>
            <person name="Pruss D."/>
            <person name="Pindo M."/>
            <person name="FitzGerald L.M."/>
            <person name="Vezzulli S."/>
            <person name="Reid J."/>
            <person name="Malacarne G."/>
            <person name="Iliev D."/>
            <person name="Coppola G."/>
            <person name="Wardell B."/>
            <person name="Micheletti D."/>
            <person name="Macalma T."/>
            <person name="Facci M."/>
            <person name="Mitchell J.T."/>
            <person name="Perazzolli M."/>
            <person name="Eldredge G."/>
            <person name="Gatto P."/>
            <person name="Oyzerski R."/>
            <person name="Moretto M."/>
            <person name="Gutin N."/>
            <person name="Stefanini M."/>
            <person name="Chen Y."/>
            <person name="Segala C."/>
            <person name="Davenport C."/>
            <person name="Dematte L."/>
            <person name="Mraz A."/>
            <person name="Battilana J."/>
            <person name="Stormo K."/>
            <person name="Costa F."/>
            <person name="Tao Q."/>
            <person name="Si-Ammour A."/>
            <person name="Harkins T."/>
            <person name="Lackey A."/>
            <person name="Perbost C."/>
            <person name="Taillon B."/>
            <person name="Stella A."/>
            <person name="Solovyev V."/>
            <person name="Fawcett J.A."/>
            <person name="Sterck L."/>
            <person name="Vandepoele K."/>
            <person name="Grando S.M."/>
            <person name="Toppo S."/>
            <person name="Moser C."/>
            <person name="Lanchbury J."/>
            <person name="Bogden R."/>
            <person name="Skolnick M."/>
            <person name="Sgaramella V."/>
            <person name="Bhatnagar S.K."/>
            <person name="Fontana P."/>
            <person name="Gutin A."/>
            <person name="Van de Peer Y."/>
            <person name="Salamini F."/>
            <person name="Viola R."/>
        </authorList>
    </citation>
    <scope>NUCLEOTIDE SEQUENCE</scope>
</reference>
<protein>
    <recommendedName>
        <fullName evidence="2">Retrotransposon Copia-like N-terminal domain-containing protein</fullName>
    </recommendedName>
</protein>
<evidence type="ECO:0000313" key="1">
    <source>
        <dbReference type="EMBL" id="CAN65142.1"/>
    </source>
</evidence>
<proteinExistence type="predicted"/>
<accession>A5B115</accession>